<dbReference type="Gene3D" id="3.30.300.210">
    <property type="entry name" value="Nutrient germinant receptor protein C, domain 3"/>
    <property type="match status" value="1"/>
</dbReference>
<dbReference type="Proteomes" id="UP001229346">
    <property type="component" value="Unassembled WGS sequence"/>
</dbReference>
<evidence type="ECO:0000256" key="4">
    <source>
        <dbReference type="ARBA" id="ARBA00022729"/>
    </source>
</evidence>
<organism evidence="10 11">
    <name type="scientific">Paenibacillus harenae</name>
    <dbReference type="NCBI Taxonomy" id="306543"/>
    <lineage>
        <taxon>Bacteria</taxon>
        <taxon>Bacillati</taxon>
        <taxon>Bacillota</taxon>
        <taxon>Bacilli</taxon>
        <taxon>Bacillales</taxon>
        <taxon>Paenibacillaceae</taxon>
        <taxon>Paenibacillus</taxon>
    </lineage>
</organism>
<keyword evidence="11" id="KW-1185">Reference proteome</keyword>
<evidence type="ECO:0000313" key="11">
    <source>
        <dbReference type="Proteomes" id="UP001229346"/>
    </source>
</evidence>
<evidence type="ECO:0000259" key="9">
    <source>
        <dbReference type="Pfam" id="PF25198"/>
    </source>
</evidence>
<keyword evidence="6" id="KW-0564">Palmitate</keyword>
<feature type="domain" description="Spore germination protein N-terminal" evidence="9">
    <location>
        <begin position="23"/>
        <end position="197"/>
    </location>
</feature>
<dbReference type="PANTHER" id="PTHR35789">
    <property type="entry name" value="SPORE GERMINATION PROTEIN B3"/>
    <property type="match status" value="1"/>
</dbReference>
<evidence type="ECO:0000256" key="7">
    <source>
        <dbReference type="ARBA" id="ARBA00023288"/>
    </source>
</evidence>
<gene>
    <name evidence="10" type="ORF">J2T15_005615</name>
</gene>
<keyword evidence="3" id="KW-0309">Germination</keyword>
<keyword evidence="4" id="KW-0732">Signal</keyword>
<evidence type="ECO:0000259" key="8">
    <source>
        <dbReference type="Pfam" id="PF05504"/>
    </source>
</evidence>
<dbReference type="NCBIfam" id="TIGR02887">
    <property type="entry name" value="spore_ger_x_C"/>
    <property type="match status" value="1"/>
</dbReference>
<reference evidence="10 11" key="1">
    <citation type="submission" date="2023-07" db="EMBL/GenBank/DDBJ databases">
        <title>Sorghum-associated microbial communities from plants grown in Nebraska, USA.</title>
        <authorList>
            <person name="Schachtman D."/>
        </authorList>
    </citation>
    <scope>NUCLEOTIDE SEQUENCE [LARGE SCALE GENOMIC DNA]</scope>
    <source>
        <strain evidence="10 11">CC482</strain>
    </source>
</reference>
<dbReference type="InterPro" id="IPR057336">
    <property type="entry name" value="GerAC_N"/>
</dbReference>
<accession>A0ABT9UD49</accession>
<name>A0ABT9UD49_PAEHA</name>
<dbReference type="InterPro" id="IPR038501">
    <property type="entry name" value="Spore_GerAC_C_sf"/>
</dbReference>
<dbReference type="EMBL" id="JAUSSU010000016">
    <property type="protein sequence ID" value="MDQ0116139.1"/>
    <property type="molecule type" value="Genomic_DNA"/>
</dbReference>
<protein>
    <submittedName>
        <fullName evidence="10">Spore germination protein KC</fullName>
    </submittedName>
</protein>
<evidence type="ECO:0000256" key="5">
    <source>
        <dbReference type="ARBA" id="ARBA00023136"/>
    </source>
</evidence>
<dbReference type="InterPro" id="IPR046953">
    <property type="entry name" value="Spore_GerAC-like_C"/>
</dbReference>
<sequence length="397" mass="44077">MINKLCLIICCLLLLLLLPGCWNRRELNELGIAVGIGIDKVGNKYRVTAQVVNPGEVAMKMGSNRSPVIIYEATGRTVFEALKKMTTNSPRAIYLSHLRILVFGEAMAKEGIQNPLDHFSRDHEVRTDFFIVVAKGNTAKNVLRVLTPLEKIPANSLFLSLDRSQKLWAPTATVTLDQLISDLISEGSNPVLTAIKVSGNGQSHDPENANDIDPRARLYYSGLAVFKADKLIGWLNEKESKGYNYLKDNVKNTVGVQSCPGGGNLSVEVFNTKTSTKGSVVNGKPSIDIRIEAEETIGEVMCQIDLSKTSTITMLEDQLEQNLKGILRQVIDKAQQEWKVDIFGLGEVIHRSNPQAWKSLKQNWNEQFTGMNITINAEVKIRRVGTVINSFKKKPEE</sequence>
<dbReference type="PANTHER" id="PTHR35789:SF1">
    <property type="entry name" value="SPORE GERMINATION PROTEIN B3"/>
    <property type="match status" value="1"/>
</dbReference>
<keyword evidence="7" id="KW-0449">Lipoprotein</keyword>
<dbReference type="Pfam" id="PF05504">
    <property type="entry name" value="Spore_GerAC"/>
    <property type="match status" value="1"/>
</dbReference>
<keyword evidence="5" id="KW-0472">Membrane</keyword>
<dbReference type="Gene3D" id="6.20.190.10">
    <property type="entry name" value="Nutrient germinant receptor protein C, domain 1"/>
    <property type="match status" value="1"/>
</dbReference>
<feature type="domain" description="Spore germination GerAC-like C-terminal" evidence="8">
    <location>
        <begin position="221"/>
        <end position="385"/>
    </location>
</feature>
<evidence type="ECO:0000256" key="2">
    <source>
        <dbReference type="ARBA" id="ARBA00007886"/>
    </source>
</evidence>
<comment type="subcellular location">
    <subcellularLocation>
        <location evidence="1">Membrane</location>
        <topology evidence="1">Lipid-anchor</topology>
    </subcellularLocation>
</comment>
<dbReference type="RefSeq" id="WP_307208174.1">
    <property type="nucleotide sequence ID" value="NZ_JAUSSU010000016.1"/>
</dbReference>
<evidence type="ECO:0000313" key="10">
    <source>
        <dbReference type="EMBL" id="MDQ0116139.1"/>
    </source>
</evidence>
<comment type="similarity">
    <text evidence="2">Belongs to the GerABKC lipoprotein family.</text>
</comment>
<comment type="caution">
    <text evidence="10">The sequence shown here is derived from an EMBL/GenBank/DDBJ whole genome shotgun (WGS) entry which is preliminary data.</text>
</comment>
<evidence type="ECO:0000256" key="6">
    <source>
        <dbReference type="ARBA" id="ARBA00023139"/>
    </source>
</evidence>
<dbReference type="Pfam" id="PF25198">
    <property type="entry name" value="Spore_GerAC_N"/>
    <property type="match status" value="1"/>
</dbReference>
<dbReference type="InterPro" id="IPR008844">
    <property type="entry name" value="Spore_GerAC-like"/>
</dbReference>
<evidence type="ECO:0000256" key="1">
    <source>
        <dbReference type="ARBA" id="ARBA00004635"/>
    </source>
</evidence>
<evidence type="ECO:0000256" key="3">
    <source>
        <dbReference type="ARBA" id="ARBA00022544"/>
    </source>
</evidence>
<proteinExistence type="inferred from homology"/>